<accession>A0ABD3NT38</accession>
<evidence type="ECO:0000313" key="4">
    <source>
        <dbReference type="Proteomes" id="UP001530400"/>
    </source>
</evidence>
<keyword evidence="2" id="KW-0732">Signal</keyword>
<feature type="region of interest" description="Disordered" evidence="1">
    <location>
        <begin position="150"/>
        <end position="170"/>
    </location>
</feature>
<gene>
    <name evidence="3" type="ORF">ACHAWO_009181</name>
</gene>
<sequence>MLSFKYLFLFFVVLIQLPSSCSQIDSPTKGAEIIPDDYADALNKLEKDIGYGNPTSHTPKKLHKIADLDELKKFKSQIDARQKKRKSKALKGDLSPEEILKKTDEELLQMYYEKHKDMHAQMNEMYQKVSEKLKGTLSDDEREMHTKRKEMIEKRKERMTVDQEKKAQRYVEQMRRRAENMQQMGEEL</sequence>
<proteinExistence type="predicted"/>
<organism evidence="3 4">
    <name type="scientific">Cyclotella atomus</name>
    <dbReference type="NCBI Taxonomy" id="382360"/>
    <lineage>
        <taxon>Eukaryota</taxon>
        <taxon>Sar</taxon>
        <taxon>Stramenopiles</taxon>
        <taxon>Ochrophyta</taxon>
        <taxon>Bacillariophyta</taxon>
        <taxon>Coscinodiscophyceae</taxon>
        <taxon>Thalassiosirophycidae</taxon>
        <taxon>Stephanodiscales</taxon>
        <taxon>Stephanodiscaceae</taxon>
        <taxon>Cyclotella</taxon>
    </lineage>
</organism>
<feature type="signal peptide" evidence="2">
    <location>
        <begin position="1"/>
        <end position="23"/>
    </location>
</feature>
<evidence type="ECO:0000256" key="1">
    <source>
        <dbReference type="SAM" id="MobiDB-lite"/>
    </source>
</evidence>
<name>A0ABD3NT38_9STRA</name>
<feature type="chain" id="PRO_5044879669" evidence="2">
    <location>
        <begin position="24"/>
        <end position="188"/>
    </location>
</feature>
<keyword evidence="4" id="KW-1185">Reference proteome</keyword>
<dbReference type="Proteomes" id="UP001530400">
    <property type="component" value="Unassembled WGS sequence"/>
</dbReference>
<evidence type="ECO:0000256" key="2">
    <source>
        <dbReference type="SAM" id="SignalP"/>
    </source>
</evidence>
<dbReference type="AlphaFoldDB" id="A0ABD3NT38"/>
<reference evidence="3 4" key="1">
    <citation type="submission" date="2024-10" db="EMBL/GenBank/DDBJ databases">
        <title>Updated reference genomes for cyclostephanoid diatoms.</title>
        <authorList>
            <person name="Roberts W.R."/>
            <person name="Alverson A.J."/>
        </authorList>
    </citation>
    <scope>NUCLEOTIDE SEQUENCE [LARGE SCALE GENOMIC DNA]</scope>
    <source>
        <strain evidence="3 4">AJA010-31</strain>
    </source>
</reference>
<comment type="caution">
    <text evidence="3">The sequence shown here is derived from an EMBL/GenBank/DDBJ whole genome shotgun (WGS) entry which is preliminary data.</text>
</comment>
<dbReference type="EMBL" id="JALLPJ020000961">
    <property type="protein sequence ID" value="KAL3778984.1"/>
    <property type="molecule type" value="Genomic_DNA"/>
</dbReference>
<evidence type="ECO:0000313" key="3">
    <source>
        <dbReference type="EMBL" id="KAL3778984.1"/>
    </source>
</evidence>
<protein>
    <submittedName>
        <fullName evidence="3">Uncharacterized protein</fullName>
    </submittedName>
</protein>